<feature type="compositionally biased region" description="Polar residues" evidence="3">
    <location>
        <begin position="679"/>
        <end position="691"/>
    </location>
</feature>
<keyword evidence="4" id="KW-1185">Reference proteome</keyword>
<evidence type="ECO:0000313" key="4">
    <source>
        <dbReference type="Proteomes" id="UP000694863"/>
    </source>
</evidence>
<evidence type="ECO:0000313" key="5">
    <source>
        <dbReference type="RefSeq" id="XP_004706379.1"/>
    </source>
</evidence>
<feature type="region of interest" description="Disordered" evidence="3">
    <location>
        <begin position="655"/>
        <end position="751"/>
    </location>
</feature>
<dbReference type="SUPFAM" id="SSF52058">
    <property type="entry name" value="L domain-like"/>
    <property type="match status" value="1"/>
</dbReference>
<dbReference type="GeneID" id="101660059"/>
<sequence>MRDLDFRAIVLIMGFYFPGTVAITPEQGGMLFHSERPRNGDLTNSCRNDPASSLPSGLITDQQVASSQTSVMGDVSLNVFRLLCEPTVKRGPWSIRQLDLSNNLIPKIALSALAHIHGLEILNLSNSAIRVFSLDLPSLKSSWGKHRRSRRILPLLKVLILQRNQLRDTPKDLWQLGSLQSLDLSFNRISRIGLTDFQNCLHLERLYLKSNKIVRIHPEAFRNLKKLQVVDLSGNALTKTLPMMAIALELPHLEVDLADNQWQCDSRVAVFQDFISQSWRKTWNELCESTGNEAASSWIPKSRISRETPLAHTKGNHTKRLPEGRARQPQEGPYLGFSTPGKQRHVSAVINEQRRMPRRVRNTRDIQTLARAEGSNASSQDLTLAICLSVFITFFLAFCLGALARPYIDRLWQQRGRDKSPNPKHTYANEGFYDEIEAAGTGQPRATFPNQVFQNVNLYENQDAFSAMPRPRSAVSHAPERGSVEPEGRPRPTRWDNNSEAGASAARVTLHRPPGADTHQPTPEGHSQAYGNDTPSELHYDTVAQDESFSEHWASIASRARRLHGVSGSVSNASSELNPPPSREMTASFTAMLPRPEIQWTGENERRAGDEPSGPPGSPLEFPKETQRRTYVNVQRVQEAEPSAYSSVVIFPDQGHTDPLAFPPRRSSSLDAPPAGKQPLQNDVPSETQCVFGSESDSEEGSLFTLSSVSTEGRSTASEEEEHGEESQRASGSPANENSGQSMDATGSQENLEDQITFQDILRKFENQGARLEKPLVSDPRPALWKAHQERASSMNKLEDPLSLPGSRGNSPVSVEVPGTFIYDHVIAPQSERAEWHCSLRDLDFSDVDIYSGPAEPPSPPDSQACQERDSGLYK</sequence>
<feature type="region of interest" description="Disordered" evidence="3">
    <location>
        <begin position="771"/>
        <end position="810"/>
    </location>
</feature>
<dbReference type="InterPro" id="IPR001611">
    <property type="entry name" value="Leu-rich_rpt"/>
</dbReference>
<dbReference type="InterPro" id="IPR003591">
    <property type="entry name" value="Leu-rich_rpt_typical-subtyp"/>
</dbReference>
<feature type="compositionally biased region" description="Basic and acidic residues" evidence="3">
    <location>
        <begin position="478"/>
        <end position="494"/>
    </location>
</feature>
<dbReference type="PANTHER" id="PTHR24369">
    <property type="entry name" value="ANTIGEN BSP, PUTATIVE-RELATED"/>
    <property type="match status" value="1"/>
</dbReference>
<reference evidence="5" key="1">
    <citation type="submission" date="2025-08" db="UniProtKB">
        <authorList>
            <consortium name="RefSeq"/>
        </authorList>
    </citation>
    <scope>IDENTIFICATION</scope>
</reference>
<keyword evidence="1" id="KW-0433">Leucine-rich repeat</keyword>
<dbReference type="InterPro" id="IPR032675">
    <property type="entry name" value="LRR_dom_sf"/>
</dbReference>
<dbReference type="SMART" id="SM00369">
    <property type="entry name" value="LRR_TYP"/>
    <property type="match status" value="5"/>
</dbReference>
<proteinExistence type="predicted"/>
<dbReference type="PROSITE" id="PS51450">
    <property type="entry name" value="LRR"/>
    <property type="match status" value="1"/>
</dbReference>
<evidence type="ECO:0000256" key="2">
    <source>
        <dbReference type="ARBA" id="ARBA00022737"/>
    </source>
</evidence>
<feature type="region of interest" description="Disordered" evidence="3">
    <location>
        <begin position="467"/>
        <end position="537"/>
    </location>
</feature>
<organism evidence="4 5">
    <name type="scientific">Echinops telfairi</name>
    <name type="common">Lesser hedgehog tenrec</name>
    <dbReference type="NCBI Taxonomy" id="9371"/>
    <lineage>
        <taxon>Eukaryota</taxon>
        <taxon>Metazoa</taxon>
        <taxon>Chordata</taxon>
        <taxon>Craniata</taxon>
        <taxon>Vertebrata</taxon>
        <taxon>Euteleostomi</taxon>
        <taxon>Mammalia</taxon>
        <taxon>Eutheria</taxon>
        <taxon>Afrotheria</taxon>
        <taxon>Tenrecidae</taxon>
        <taxon>Tenrecinae</taxon>
        <taxon>Echinops</taxon>
    </lineage>
</organism>
<feature type="compositionally biased region" description="Polar residues" evidence="3">
    <location>
        <begin position="704"/>
        <end position="716"/>
    </location>
</feature>
<dbReference type="Gene3D" id="3.80.10.10">
    <property type="entry name" value="Ribonuclease Inhibitor"/>
    <property type="match status" value="1"/>
</dbReference>
<dbReference type="PANTHER" id="PTHR24369:SF213">
    <property type="entry name" value="INSULIN LIKE GROWTH FACTOR BINDING PROTEIN ACID LABILE SUBUNIT"/>
    <property type="match status" value="1"/>
</dbReference>
<feature type="compositionally biased region" description="Polar residues" evidence="3">
    <location>
        <begin position="729"/>
        <end position="751"/>
    </location>
</feature>
<dbReference type="InterPro" id="IPR050541">
    <property type="entry name" value="LRR_TM_domain-containing"/>
</dbReference>
<feature type="region of interest" description="Disordered" evidence="3">
    <location>
        <begin position="306"/>
        <end position="341"/>
    </location>
</feature>
<gene>
    <name evidence="5" type="primary">LRRC66</name>
</gene>
<keyword evidence="2" id="KW-0677">Repeat</keyword>
<accession>A0ABM0IRX8</accession>
<name>A0ABM0IRX8_ECHTE</name>
<protein>
    <submittedName>
        <fullName evidence="5">Leucine-rich repeat-containing protein 66</fullName>
    </submittedName>
</protein>
<evidence type="ECO:0000256" key="3">
    <source>
        <dbReference type="SAM" id="MobiDB-lite"/>
    </source>
</evidence>
<feature type="region of interest" description="Disordered" evidence="3">
    <location>
        <begin position="605"/>
        <end position="629"/>
    </location>
</feature>
<dbReference type="Pfam" id="PF13855">
    <property type="entry name" value="LRR_8"/>
    <property type="match status" value="1"/>
</dbReference>
<feature type="region of interest" description="Disordered" evidence="3">
    <location>
        <begin position="849"/>
        <end position="875"/>
    </location>
</feature>
<evidence type="ECO:0000256" key="1">
    <source>
        <dbReference type="ARBA" id="ARBA00022614"/>
    </source>
</evidence>
<dbReference type="Proteomes" id="UP000694863">
    <property type="component" value="Unplaced"/>
</dbReference>
<dbReference type="RefSeq" id="XP_004706379.1">
    <property type="nucleotide sequence ID" value="XM_004706322.2"/>
</dbReference>